<dbReference type="Proteomes" id="UP000696573">
    <property type="component" value="Unassembled WGS sequence"/>
</dbReference>
<feature type="region of interest" description="Disordered" evidence="1">
    <location>
        <begin position="530"/>
        <end position="564"/>
    </location>
</feature>
<evidence type="ECO:0000313" key="3">
    <source>
        <dbReference type="EMBL" id="CAH0020098.1"/>
    </source>
</evidence>
<dbReference type="EMBL" id="CABFNQ020000614">
    <property type="protein sequence ID" value="CAH0020098.1"/>
    <property type="molecule type" value="Genomic_DNA"/>
</dbReference>
<evidence type="ECO:0000313" key="4">
    <source>
        <dbReference type="Proteomes" id="UP000696573"/>
    </source>
</evidence>
<gene>
    <name evidence="3" type="ORF">CRHIZ90672A_00018532</name>
</gene>
<accession>A0A9N9VCP5</accession>
<protein>
    <submittedName>
        <fullName evidence="3">Uncharacterized protein</fullName>
    </submittedName>
</protein>
<sequence>MTSLNDASISRNTSTAASSNTSTPPPPACNSTPGVSGGAVAGAAVGCFIGGVLIGALICWLLLRRRKQRRPAFSPGYDEGAAGEPKGYVHESSTTSNTRREADLAPFFLDGVPDQELATELECLGDLIYQHVENSYHKQPVRQSVTLLSSELSRLGFPRDPNLTPEIVAAACIDPKNRQVGLRHVISWVLFKGIDFQQPNTPSMLPASVASFVRSIPRRRAQESQSLGLPLAMSNWRKTSALLLHPTPSDRTSLPPVESDVSSQARILTDALDPFLQHFTTAESHSGQKKHLQAVIEEGAKLGYMLFSHPNDWQLVFVGKKSGQVVVCPGLEKSSDRNGARYSPPKPVLDPTEAFANFSTPAMPQPVPLQAVLEIHPSRATVETDLFIKVAQACEKDLELLDNLYNDRRAFIHLQRGISDQISRLIDDVRKGLNEVYETVDLYLGIDSMGKYVLQKTPDGIVESIGFRTQTSIVGQYHASVLSKLYRLRQLASSGHDISNNGVNTGRNIPTFDNVDLLAEIIGNTSLRSRQTNDVGNRSPVELGDCHHDPKIYPIGETNGGPIDRDKVRGAGKPGQRNLAELCGDTRVPGFPPHVAELGGDYELPKPPLQNANAAGPFATPISEEKQVLSGQRAHAASGTEICRDRVRLSAEMRKEDELKRVVINSNDTSGLSLLFG</sequence>
<feature type="region of interest" description="Disordered" evidence="1">
    <location>
        <begin position="72"/>
        <end position="97"/>
    </location>
</feature>
<keyword evidence="2" id="KW-0812">Transmembrane</keyword>
<feature type="region of interest" description="Disordered" evidence="1">
    <location>
        <begin position="1"/>
        <end position="35"/>
    </location>
</feature>
<feature type="compositionally biased region" description="Low complexity" evidence="1">
    <location>
        <begin position="12"/>
        <end position="22"/>
    </location>
</feature>
<proteinExistence type="predicted"/>
<name>A0A9N9VCP5_9HYPO</name>
<feature type="transmembrane region" description="Helical" evidence="2">
    <location>
        <begin position="40"/>
        <end position="63"/>
    </location>
</feature>
<evidence type="ECO:0000256" key="2">
    <source>
        <dbReference type="SAM" id="Phobius"/>
    </source>
</evidence>
<feature type="compositionally biased region" description="Polar residues" evidence="1">
    <location>
        <begin position="1"/>
        <end position="11"/>
    </location>
</feature>
<organism evidence="3 4">
    <name type="scientific">Clonostachys rhizophaga</name>
    <dbReference type="NCBI Taxonomy" id="160324"/>
    <lineage>
        <taxon>Eukaryota</taxon>
        <taxon>Fungi</taxon>
        <taxon>Dikarya</taxon>
        <taxon>Ascomycota</taxon>
        <taxon>Pezizomycotina</taxon>
        <taxon>Sordariomycetes</taxon>
        <taxon>Hypocreomycetidae</taxon>
        <taxon>Hypocreales</taxon>
        <taxon>Bionectriaceae</taxon>
        <taxon>Clonostachys</taxon>
    </lineage>
</organism>
<dbReference type="AlphaFoldDB" id="A0A9N9VCP5"/>
<keyword evidence="2" id="KW-1133">Transmembrane helix</keyword>
<keyword evidence="2" id="KW-0472">Membrane</keyword>
<keyword evidence="4" id="KW-1185">Reference proteome</keyword>
<dbReference type="OrthoDB" id="5421765at2759"/>
<evidence type="ECO:0000256" key="1">
    <source>
        <dbReference type="SAM" id="MobiDB-lite"/>
    </source>
</evidence>
<comment type="caution">
    <text evidence="3">The sequence shown here is derived from an EMBL/GenBank/DDBJ whole genome shotgun (WGS) entry which is preliminary data.</text>
</comment>
<reference evidence="3" key="1">
    <citation type="submission" date="2021-10" db="EMBL/GenBank/DDBJ databases">
        <authorList>
            <person name="Piombo E."/>
        </authorList>
    </citation>
    <scope>NUCLEOTIDE SEQUENCE</scope>
</reference>